<dbReference type="Proteomes" id="UP000887562">
    <property type="component" value="Unplaced"/>
</dbReference>
<reference evidence="2" key="1">
    <citation type="submission" date="2022-11" db="UniProtKB">
        <authorList>
            <consortium name="WormBaseParasite"/>
        </authorList>
    </citation>
    <scope>IDENTIFICATION</scope>
</reference>
<keyword evidence="1" id="KW-1185">Reference proteome</keyword>
<protein>
    <submittedName>
        <fullName evidence="2">PKD/REJ-like domain-containing protein</fullName>
    </submittedName>
</protein>
<sequence length="802" mass="89640">GNLIPLGVVSLGLYESSLINCTFPDVFICSSRTLEFGHLRSISIQTDGAKIKFVAWAAPNLQSEIQLLKIGHPCYHLTDDEVHFECSDDKKCARVDEMHPQAPSGSIPLIQMDLYVGKNMHFYGSFTQEGVHSVETVLEPHVWEHQVTLPSVQVPINVLSSVGQINSAFGLVKQKIDAIAIYEKVGFKLLSGCGRWYDIFNGTSKITFKADMIESGNKELTWCIQSRQNPDHYFEKTVLGTEYTTDFVLAAAAYTITAVVNGDSGLSSKASRFFEILDAEDFTFVCERYQRSSIDRSQPIQSFSEVWPMASRFEMPYGTNNFRYFLWDNQSMCLSIKLPSTSLVSSDPNESSGFLYATVNVPSEGRTLEIGGVDGDICLPATELKMGTLYEMTVYANASARIGQDKQKTRIQMRSEDVLFIRPRITAETLVIRSSEPVVVSGTITGYIRFKNVTLRWHLKLRLPDTTTRNITDEMWRYGEGSDTNTLVISSHFIRQLPNNTKLSVCMSVMWSEANNLNSCLKLVVQWTTTCDQCSLDAPDFIREFQSVCVVCNCPSVQGIFEFYAKTQEEQISLGITENPLFCGMLPLVEGGIQVCIRSLLNSSLCVDKCFHVIRFIWNASDEMEKQIGEILSGEIDVLDKAIASKDPSTISATVQAICAQIRAFVKSGLTQEFLHKCAQLIYARNFQLAEKLVEAMENVNLVDHSSLLPLSSGLEAIATIAREITFITMNRIQTIMVEAANVLPQLLGDSSLQNVFNLARRFTKIGVYLLEGMSYQLDNPTPSLKCVRSQELDYETDIDAD</sequence>
<evidence type="ECO:0000313" key="1">
    <source>
        <dbReference type="Proteomes" id="UP000887562"/>
    </source>
</evidence>
<accession>A0A915F0D4</accession>
<organism evidence="1 2">
    <name type="scientific">Echinococcus canadensis</name>
    <dbReference type="NCBI Taxonomy" id="519352"/>
    <lineage>
        <taxon>Eukaryota</taxon>
        <taxon>Metazoa</taxon>
        <taxon>Spiralia</taxon>
        <taxon>Lophotrochozoa</taxon>
        <taxon>Platyhelminthes</taxon>
        <taxon>Cestoda</taxon>
        <taxon>Eucestoda</taxon>
        <taxon>Cyclophyllidea</taxon>
        <taxon>Taeniidae</taxon>
        <taxon>Echinococcus</taxon>
        <taxon>Echinococcus canadensis group</taxon>
    </lineage>
</organism>
<dbReference type="AlphaFoldDB" id="A0A915F0D4"/>
<proteinExistence type="predicted"/>
<name>A0A915F0D4_9CEST</name>
<evidence type="ECO:0000313" key="2">
    <source>
        <dbReference type="WBParaSite" id="maker-E.canG7_contigs_8778-snap-gene-0.3-mRNA-1"/>
    </source>
</evidence>
<dbReference type="WBParaSite" id="maker-E.canG7_contigs_8778-snap-gene-0.3-mRNA-1">
    <property type="protein sequence ID" value="maker-E.canG7_contigs_8778-snap-gene-0.3-mRNA-1"/>
    <property type="gene ID" value="EcG7_08758"/>
</dbReference>